<evidence type="ECO:0000259" key="5">
    <source>
        <dbReference type="PROSITE" id="PS50977"/>
    </source>
</evidence>
<evidence type="ECO:0000256" key="2">
    <source>
        <dbReference type="ARBA" id="ARBA00023125"/>
    </source>
</evidence>
<feature type="domain" description="HTH tetR-type" evidence="5">
    <location>
        <begin position="13"/>
        <end position="73"/>
    </location>
</feature>
<dbReference type="InterPro" id="IPR049484">
    <property type="entry name" value="Rv0078-like_C"/>
</dbReference>
<comment type="caution">
    <text evidence="6">The sequence shown here is derived from an EMBL/GenBank/DDBJ whole genome shotgun (WGS) entry which is preliminary data.</text>
</comment>
<name>A0ABN1P7K3_9ACTN</name>
<keyword evidence="1" id="KW-0805">Transcription regulation</keyword>
<proteinExistence type="predicted"/>
<organism evidence="6 7">
    <name type="scientific">Nonomuraea longicatena</name>
    <dbReference type="NCBI Taxonomy" id="83682"/>
    <lineage>
        <taxon>Bacteria</taxon>
        <taxon>Bacillati</taxon>
        <taxon>Actinomycetota</taxon>
        <taxon>Actinomycetes</taxon>
        <taxon>Streptosporangiales</taxon>
        <taxon>Streptosporangiaceae</taxon>
        <taxon>Nonomuraea</taxon>
    </lineage>
</organism>
<dbReference type="InterPro" id="IPR050109">
    <property type="entry name" value="HTH-type_TetR-like_transc_reg"/>
</dbReference>
<gene>
    <name evidence="6" type="ORF">GCM10009560_23440</name>
</gene>
<keyword evidence="7" id="KW-1185">Reference proteome</keyword>
<dbReference type="RefSeq" id="WP_343949810.1">
    <property type="nucleotide sequence ID" value="NZ_BAAAHQ010000009.1"/>
</dbReference>
<accession>A0ABN1P7K3</accession>
<evidence type="ECO:0000313" key="6">
    <source>
        <dbReference type="EMBL" id="GAA0923471.1"/>
    </source>
</evidence>
<evidence type="ECO:0000256" key="3">
    <source>
        <dbReference type="ARBA" id="ARBA00023163"/>
    </source>
</evidence>
<dbReference type="PANTHER" id="PTHR30055:SF234">
    <property type="entry name" value="HTH-TYPE TRANSCRIPTIONAL REGULATOR BETI"/>
    <property type="match status" value="1"/>
</dbReference>
<keyword evidence="3" id="KW-0804">Transcription</keyword>
<keyword evidence="2 4" id="KW-0238">DNA-binding</keyword>
<dbReference type="Pfam" id="PF00440">
    <property type="entry name" value="TetR_N"/>
    <property type="match status" value="1"/>
</dbReference>
<dbReference type="EMBL" id="BAAAHQ010000009">
    <property type="protein sequence ID" value="GAA0923471.1"/>
    <property type="molecule type" value="Genomic_DNA"/>
</dbReference>
<evidence type="ECO:0000256" key="1">
    <source>
        <dbReference type="ARBA" id="ARBA00023015"/>
    </source>
</evidence>
<dbReference type="PROSITE" id="PS50977">
    <property type="entry name" value="HTH_TETR_2"/>
    <property type="match status" value="1"/>
</dbReference>
<evidence type="ECO:0000313" key="7">
    <source>
        <dbReference type="Proteomes" id="UP001501578"/>
    </source>
</evidence>
<dbReference type="InterPro" id="IPR001647">
    <property type="entry name" value="HTH_TetR"/>
</dbReference>
<dbReference type="Gene3D" id="1.10.357.10">
    <property type="entry name" value="Tetracycline Repressor, domain 2"/>
    <property type="match status" value="1"/>
</dbReference>
<sequence length="200" mass="21964">MSTTQSRREQYSQATKAALLDAATRRFAAHGFAKTSLEDVAADIHASRGAVYHHYPSKAALFEAVVERLEAETMGRIAEQTSPAADAWEASMVALDVFLDRCCDPVYGRVVWIEAPLALGWRRWNDLQVKYGHGVVANLFEGLIAAGRLKPMPVEPMANLVFHLLCGAGQALAESSEPERPRVLAEYKQAINLLLDSLVD</sequence>
<dbReference type="PRINTS" id="PR00455">
    <property type="entry name" value="HTHTETR"/>
</dbReference>
<dbReference type="InterPro" id="IPR009057">
    <property type="entry name" value="Homeodomain-like_sf"/>
</dbReference>
<dbReference type="Proteomes" id="UP001501578">
    <property type="component" value="Unassembled WGS sequence"/>
</dbReference>
<dbReference type="PANTHER" id="PTHR30055">
    <property type="entry name" value="HTH-TYPE TRANSCRIPTIONAL REGULATOR RUTR"/>
    <property type="match status" value="1"/>
</dbReference>
<evidence type="ECO:0000256" key="4">
    <source>
        <dbReference type="PROSITE-ProRule" id="PRU00335"/>
    </source>
</evidence>
<dbReference type="Pfam" id="PF21351">
    <property type="entry name" value="TetR_C_41"/>
    <property type="match status" value="1"/>
</dbReference>
<feature type="DNA-binding region" description="H-T-H motif" evidence="4">
    <location>
        <begin position="36"/>
        <end position="55"/>
    </location>
</feature>
<protein>
    <submittedName>
        <fullName evidence="6">TetR/AcrR family transcriptional regulator</fullName>
    </submittedName>
</protein>
<dbReference type="SUPFAM" id="SSF46689">
    <property type="entry name" value="Homeodomain-like"/>
    <property type="match status" value="1"/>
</dbReference>
<reference evidence="6 7" key="1">
    <citation type="journal article" date="2019" name="Int. J. Syst. Evol. Microbiol.">
        <title>The Global Catalogue of Microorganisms (GCM) 10K type strain sequencing project: providing services to taxonomists for standard genome sequencing and annotation.</title>
        <authorList>
            <consortium name="The Broad Institute Genomics Platform"/>
            <consortium name="The Broad Institute Genome Sequencing Center for Infectious Disease"/>
            <person name="Wu L."/>
            <person name="Ma J."/>
        </authorList>
    </citation>
    <scope>NUCLEOTIDE SEQUENCE [LARGE SCALE GENOMIC DNA]</scope>
    <source>
        <strain evidence="6 7">JCM 11136</strain>
    </source>
</reference>